<protein>
    <recommendedName>
        <fullName evidence="4">Integral membrane protein</fullName>
    </recommendedName>
</protein>
<keyword evidence="3" id="KW-1185">Reference proteome</keyword>
<comment type="caution">
    <text evidence="2">The sequence shown here is derived from an EMBL/GenBank/DDBJ whole genome shotgun (WGS) entry which is preliminary data.</text>
</comment>
<keyword evidence="1" id="KW-0812">Transmembrane</keyword>
<evidence type="ECO:0000256" key="1">
    <source>
        <dbReference type="SAM" id="Phobius"/>
    </source>
</evidence>
<name>A0ABT9D4F7_9MOLU</name>
<proteinExistence type="predicted"/>
<accession>A0ABT9D4F7</accession>
<feature type="transmembrane region" description="Helical" evidence="1">
    <location>
        <begin position="97"/>
        <end position="116"/>
    </location>
</feature>
<feature type="transmembrane region" description="Helical" evidence="1">
    <location>
        <begin position="12"/>
        <end position="30"/>
    </location>
</feature>
<gene>
    <name evidence="2" type="ORF">OC701_02545</name>
</gene>
<evidence type="ECO:0008006" key="4">
    <source>
        <dbReference type="Google" id="ProtNLM"/>
    </source>
</evidence>
<organism evidence="2 3">
    <name type="scientific">Candidatus Phytoplasma bonamiae</name>
    <dbReference type="NCBI Taxonomy" id="2982626"/>
    <lineage>
        <taxon>Bacteria</taxon>
        <taxon>Bacillati</taxon>
        <taxon>Mycoplasmatota</taxon>
        <taxon>Mollicutes</taxon>
        <taxon>Acholeplasmatales</taxon>
        <taxon>Acholeplasmataceae</taxon>
        <taxon>Candidatus Phytoplasma</taxon>
        <taxon>16SrII (Peanut WB group)</taxon>
    </lineage>
</organism>
<feature type="transmembrane region" description="Helical" evidence="1">
    <location>
        <begin position="226"/>
        <end position="250"/>
    </location>
</feature>
<feature type="transmembrane region" description="Helical" evidence="1">
    <location>
        <begin position="166"/>
        <end position="185"/>
    </location>
</feature>
<evidence type="ECO:0000313" key="3">
    <source>
        <dbReference type="Proteomes" id="UP001170683"/>
    </source>
</evidence>
<sequence length="258" mass="30634">MFDNSKKQLSSKAFVFLIVLIIFSSATYFIKLNVYSLRDFSFDHNYIYYSEQKLLTLISGAFYNTFYNFTYQSNFLVLLFCIGTLNSKFRNHKNYSLWAFCVLIDILLTGVVWNLIANPFVDYKNFKYEFLTVSLCEHTYIPILFTIFYFSNFYVNPPLAPCFKHYLALIHPLFYLFYSLILGSIENQRFYQYPYNFMNPSLYCNISSIINNFFDLNFYNNFSQGWFGVLINNVFLLLVVSIVIPILFIIKKKLVNIK</sequence>
<dbReference type="Proteomes" id="UP001170683">
    <property type="component" value="Unassembled WGS sequence"/>
</dbReference>
<feature type="transmembrane region" description="Helical" evidence="1">
    <location>
        <begin position="128"/>
        <end position="154"/>
    </location>
</feature>
<keyword evidence="1" id="KW-0472">Membrane</keyword>
<evidence type="ECO:0000313" key="2">
    <source>
        <dbReference type="EMBL" id="MDO8064322.1"/>
    </source>
</evidence>
<dbReference type="RefSeq" id="WP_304514512.1">
    <property type="nucleotide sequence ID" value="NZ_JAOSIQ010000044.1"/>
</dbReference>
<feature type="transmembrane region" description="Helical" evidence="1">
    <location>
        <begin position="66"/>
        <end position="85"/>
    </location>
</feature>
<dbReference type="EMBL" id="JAOSIQ010000044">
    <property type="protein sequence ID" value="MDO8064322.1"/>
    <property type="molecule type" value="Genomic_DNA"/>
</dbReference>
<reference evidence="2 3" key="1">
    <citation type="journal article" date="2023" name="Int. J. Syst. Evol. Microbiol.">
        <title>The observation of taxonomic boundaries for the 16SrII and 16SrXXV phytoplasmas using genome-based delimitation.</title>
        <authorList>
            <person name="Rodrigues Jardim B."/>
            <person name="Tran-Nguyen L.T.T."/>
            <person name="Gambley C."/>
            <person name="Al-Sadi A.M."/>
            <person name="Al-Subhi A.M."/>
            <person name="Foissac X."/>
            <person name="Salar P."/>
            <person name="Cai H."/>
            <person name="Yang J.Y."/>
            <person name="Davis R."/>
            <person name="Jones L."/>
            <person name="Rodoni B."/>
            <person name="Constable F.E."/>
        </authorList>
    </citation>
    <scope>NUCLEOTIDE SEQUENCE [LARGE SCALE GENOMIC DNA]</scope>
    <source>
        <strain evidence="2">BAWM-225</strain>
    </source>
</reference>
<keyword evidence="1" id="KW-1133">Transmembrane helix</keyword>